<keyword evidence="1" id="KW-0812">Transmembrane</keyword>
<keyword evidence="3" id="KW-1185">Reference proteome</keyword>
<keyword evidence="1" id="KW-1133">Transmembrane helix</keyword>
<gene>
    <name evidence="2" type="ORF">ACFQ04_01125</name>
</gene>
<sequence>MPGTVEDTLIRACERRSAVLSIAFTIMFAALLVVLVLQWQRGRRAGGGAAAGGGGLFGGGTAGFVEGTLTVTGVSDPAEQGDKNGDMFCTVSGTIIGPDTAPTDVYGHLVLGADNPWPKIGTDIPVVYRPGKAETSWRFGSLQVPPAA</sequence>
<evidence type="ECO:0000313" key="2">
    <source>
        <dbReference type="EMBL" id="MFD0924327.1"/>
    </source>
</evidence>
<accession>A0ABW3G683</accession>
<protein>
    <submittedName>
        <fullName evidence="2">Uncharacterized protein</fullName>
    </submittedName>
</protein>
<proteinExistence type="predicted"/>
<evidence type="ECO:0000256" key="1">
    <source>
        <dbReference type="SAM" id="Phobius"/>
    </source>
</evidence>
<comment type="caution">
    <text evidence="2">The sequence shown here is derived from an EMBL/GenBank/DDBJ whole genome shotgun (WGS) entry which is preliminary data.</text>
</comment>
<name>A0ABW3G683_9NOCA</name>
<evidence type="ECO:0000313" key="3">
    <source>
        <dbReference type="Proteomes" id="UP001597068"/>
    </source>
</evidence>
<dbReference type="Proteomes" id="UP001597068">
    <property type="component" value="Unassembled WGS sequence"/>
</dbReference>
<reference evidence="3" key="1">
    <citation type="journal article" date="2019" name="Int. J. Syst. Evol. Microbiol.">
        <title>The Global Catalogue of Microorganisms (GCM) 10K type strain sequencing project: providing services to taxonomists for standard genome sequencing and annotation.</title>
        <authorList>
            <consortium name="The Broad Institute Genomics Platform"/>
            <consortium name="The Broad Institute Genome Sequencing Center for Infectious Disease"/>
            <person name="Wu L."/>
            <person name="Ma J."/>
        </authorList>
    </citation>
    <scope>NUCLEOTIDE SEQUENCE [LARGE SCALE GENOMIC DNA]</scope>
    <source>
        <strain evidence="3">CCUG 50873</strain>
    </source>
</reference>
<dbReference type="RefSeq" id="WP_253647626.1">
    <property type="nucleotide sequence ID" value="NZ_BAAAMO010000002.1"/>
</dbReference>
<keyword evidence="1" id="KW-0472">Membrane</keyword>
<feature type="transmembrane region" description="Helical" evidence="1">
    <location>
        <begin position="18"/>
        <end position="37"/>
    </location>
</feature>
<organism evidence="2 3">
    <name type="scientific">Williamsia deligens</name>
    <dbReference type="NCBI Taxonomy" id="321325"/>
    <lineage>
        <taxon>Bacteria</taxon>
        <taxon>Bacillati</taxon>
        <taxon>Actinomycetota</taxon>
        <taxon>Actinomycetes</taxon>
        <taxon>Mycobacteriales</taxon>
        <taxon>Nocardiaceae</taxon>
        <taxon>Williamsia</taxon>
    </lineage>
</organism>
<dbReference type="EMBL" id="JBHTIL010000001">
    <property type="protein sequence ID" value="MFD0924327.1"/>
    <property type="molecule type" value="Genomic_DNA"/>
</dbReference>